<gene>
    <name evidence="3" type="ORF">FIBSPDRAFT_943145</name>
</gene>
<evidence type="ECO:0000256" key="1">
    <source>
        <dbReference type="SAM" id="MobiDB-lite"/>
    </source>
</evidence>
<keyword evidence="2" id="KW-0812">Transmembrane</keyword>
<dbReference type="Proteomes" id="UP000076532">
    <property type="component" value="Unassembled WGS sequence"/>
</dbReference>
<dbReference type="InterPro" id="IPR009447">
    <property type="entry name" value="PIGW/GWT1"/>
</dbReference>
<dbReference type="Pfam" id="PF06423">
    <property type="entry name" value="GWT1"/>
    <property type="match status" value="1"/>
</dbReference>
<name>A0A166WT60_9AGAM</name>
<feature type="transmembrane region" description="Helical" evidence="2">
    <location>
        <begin position="273"/>
        <end position="295"/>
    </location>
</feature>
<feature type="compositionally biased region" description="Basic and acidic residues" evidence="1">
    <location>
        <begin position="220"/>
        <end position="231"/>
    </location>
</feature>
<feature type="transmembrane region" description="Helical" evidence="2">
    <location>
        <begin position="51"/>
        <end position="67"/>
    </location>
</feature>
<evidence type="ECO:0000313" key="4">
    <source>
        <dbReference type="Proteomes" id="UP000076532"/>
    </source>
</evidence>
<protein>
    <submittedName>
        <fullName evidence="3">Uncharacterized protein</fullName>
    </submittedName>
</protein>
<feature type="transmembrane region" description="Helical" evidence="2">
    <location>
        <begin position="241"/>
        <end position="267"/>
    </location>
</feature>
<reference evidence="3 4" key="1">
    <citation type="journal article" date="2016" name="Mol. Biol. Evol.">
        <title>Comparative Genomics of Early-Diverging Mushroom-Forming Fungi Provides Insights into the Origins of Lignocellulose Decay Capabilities.</title>
        <authorList>
            <person name="Nagy L.G."/>
            <person name="Riley R."/>
            <person name="Tritt A."/>
            <person name="Adam C."/>
            <person name="Daum C."/>
            <person name="Floudas D."/>
            <person name="Sun H."/>
            <person name="Yadav J.S."/>
            <person name="Pangilinan J."/>
            <person name="Larsson K.H."/>
            <person name="Matsuura K."/>
            <person name="Barry K."/>
            <person name="Labutti K."/>
            <person name="Kuo R."/>
            <person name="Ohm R.A."/>
            <person name="Bhattacharya S.S."/>
            <person name="Shirouzu T."/>
            <person name="Yoshinaga Y."/>
            <person name="Martin F.M."/>
            <person name="Grigoriev I.V."/>
            <person name="Hibbett D.S."/>
        </authorList>
    </citation>
    <scope>NUCLEOTIDE SEQUENCE [LARGE SCALE GENOMIC DNA]</scope>
    <source>
        <strain evidence="3 4">CBS 109695</strain>
    </source>
</reference>
<dbReference type="GO" id="GO:0006506">
    <property type="term" value="P:GPI anchor biosynthetic process"/>
    <property type="evidence" value="ECO:0007669"/>
    <property type="project" value="InterPro"/>
</dbReference>
<evidence type="ECO:0000256" key="2">
    <source>
        <dbReference type="SAM" id="Phobius"/>
    </source>
</evidence>
<proteinExistence type="predicted"/>
<dbReference type="GO" id="GO:0016746">
    <property type="term" value="F:acyltransferase activity"/>
    <property type="evidence" value="ECO:0007669"/>
    <property type="project" value="InterPro"/>
</dbReference>
<evidence type="ECO:0000313" key="3">
    <source>
        <dbReference type="EMBL" id="KZP34084.1"/>
    </source>
</evidence>
<keyword evidence="2" id="KW-1133">Transmembrane helix</keyword>
<keyword evidence="2" id="KW-0472">Membrane</keyword>
<feature type="transmembrane region" description="Helical" evidence="2">
    <location>
        <begin position="151"/>
        <end position="171"/>
    </location>
</feature>
<feature type="transmembrane region" description="Helical" evidence="2">
    <location>
        <begin position="87"/>
        <end position="110"/>
    </location>
</feature>
<accession>A0A166WT60</accession>
<feature type="region of interest" description="Disordered" evidence="1">
    <location>
        <begin position="195"/>
        <end position="231"/>
    </location>
</feature>
<sequence>MTGSSVGHINAISAVVLRLLASNALHFLVKTLVLVAALLLSTTLFAPNPGPLIFILLFPMSFLFLLPRRELPAIHTRELKAGTGGILLLPALTTCEAHMLLMTILGILGVDFPWFSHALTLCEPYCVPLVREPIFLKPRNQIKLSPSRCKWTVVVGSFVFSQGVVSAIPLIKDPVSADREGLGLLTGYLKDTSRIPRNPHYRTPVRQKSNANTDTDEDESAKKAEDEAGAQRHNDKTAIELVSYAVANILYVLWIAAFNISFVFGYLDINFGFFASPLSLVSLLISLPASSYTELLDDKTPSKTRTTLAPTGGDMSFAVNVHIQRI</sequence>
<organism evidence="3 4">
    <name type="scientific">Athelia psychrophila</name>
    <dbReference type="NCBI Taxonomy" id="1759441"/>
    <lineage>
        <taxon>Eukaryota</taxon>
        <taxon>Fungi</taxon>
        <taxon>Dikarya</taxon>
        <taxon>Basidiomycota</taxon>
        <taxon>Agaricomycotina</taxon>
        <taxon>Agaricomycetes</taxon>
        <taxon>Agaricomycetidae</taxon>
        <taxon>Atheliales</taxon>
        <taxon>Atheliaceae</taxon>
        <taxon>Athelia</taxon>
    </lineage>
</organism>
<dbReference type="OrthoDB" id="15270at2759"/>
<dbReference type="GO" id="GO:0016020">
    <property type="term" value="C:membrane"/>
    <property type="evidence" value="ECO:0007669"/>
    <property type="project" value="InterPro"/>
</dbReference>
<dbReference type="EMBL" id="KV417481">
    <property type="protein sequence ID" value="KZP34084.1"/>
    <property type="molecule type" value="Genomic_DNA"/>
</dbReference>
<dbReference type="AlphaFoldDB" id="A0A166WT60"/>
<dbReference type="STRING" id="436010.A0A166WT60"/>
<keyword evidence="4" id="KW-1185">Reference proteome</keyword>